<evidence type="ECO:0000256" key="1">
    <source>
        <dbReference type="ARBA" id="ARBA00004651"/>
    </source>
</evidence>
<dbReference type="InterPro" id="IPR036259">
    <property type="entry name" value="MFS_trans_sf"/>
</dbReference>
<feature type="transmembrane region" description="Helical" evidence="8">
    <location>
        <begin position="57"/>
        <end position="75"/>
    </location>
</feature>
<dbReference type="Pfam" id="PF07690">
    <property type="entry name" value="MFS_1"/>
    <property type="match status" value="1"/>
</dbReference>
<evidence type="ECO:0000256" key="2">
    <source>
        <dbReference type="ARBA" id="ARBA00008537"/>
    </source>
</evidence>
<feature type="transmembrane region" description="Helical" evidence="8">
    <location>
        <begin position="340"/>
        <end position="367"/>
    </location>
</feature>
<evidence type="ECO:0000256" key="8">
    <source>
        <dbReference type="SAM" id="Phobius"/>
    </source>
</evidence>
<accession>A0ABY8VQE3</accession>
<evidence type="ECO:0000256" key="3">
    <source>
        <dbReference type="ARBA" id="ARBA00022448"/>
    </source>
</evidence>
<dbReference type="InterPro" id="IPR011701">
    <property type="entry name" value="MFS"/>
</dbReference>
<dbReference type="PROSITE" id="PS50850">
    <property type="entry name" value="MFS"/>
    <property type="match status" value="1"/>
</dbReference>
<dbReference type="Gene3D" id="1.20.1250.20">
    <property type="entry name" value="MFS general substrate transporter like domains"/>
    <property type="match status" value="1"/>
</dbReference>
<keyword evidence="6 8" id="KW-1133">Transmembrane helix</keyword>
<comment type="similarity">
    <text evidence="2">Belongs to the major facilitator superfamily. EmrB family.</text>
</comment>
<evidence type="ECO:0000256" key="6">
    <source>
        <dbReference type="ARBA" id="ARBA00022989"/>
    </source>
</evidence>
<keyword evidence="3" id="KW-0813">Transport</keyword>
<evidence type="ECO:0000256" key="4">
    <source>
        <dbReference type="ARBA" id="ARBA00022475"/>
    </source>
</evidence>
<feature type="transmembrane region" description="Helical" evidence="8">
    <location>
        <begin position="249"/>
        <end position="274"/>
    </location>
</feature>
<feature type="transmembrane region" description="Helical" evidence="8">
    <location>
        <begin position="179"/>
        <end position="203"/>
    </location>
</feature>
<keyword evidence="7 8" id="KW-0472">Membrane</keyword>
<evidence type="ECO:0000313" key="10">
    <source>
        <dbReference type="EMBL" id="WIM71562.1"/>
    </source>
</evidence>
<dbReference type="PANTHER" id="PTHR42718">
    <property type="entry name" value="MAJOR FACILITATOR SUPERFAMILY MULTIDRUG TRANSPORTER MFSC"/>
    <property type="match status" value="1"/>
</dbReference>
<feature type="transmembrane region" description="Helical" evidence="8">
    <location>
        <begin position="148"/>
        <end position="167"/>
    </location>
</feature>
<name>A0ABY8VQE3_9CORY</name>
<feature type="transmembrane region" description="Helical" evidence="8">
    <location>
        <begin position="315"/>
        <end position="334"/>
    </location>
</feature>
<dbReference type="RefSeq" id="WP_284876128.1">
    <property type="nucleotide sequence ID" value="NZ_CP126970.1"/>
</dbReference>
<feature type="transmembrane region" description="Helical" evidence="8">
    <location>
        <begin position="121"/>
        <end position="142"/>
    </location>
</feature>
<feature type="transmembrane region" description="Helical" evidence="8">
    <location>
        <begin position="379"/>
        <end position="402"/>
    </location>
</feature>
<feature type="transmembrane region" description="Helical" evidence="8">
    <location>
        <begin position="209"/>
        <end position="229"/>
    </location>
</feature>
<dbReference type="InterPro" id="IPR020846">
    <property type="entry name" value="MFS_dom"/>
</dbReference>
<feature type="transmembrane region" description="Helical" evidence="8">
    <location>
        <begin position="87"/>
        <end position="109"/>
    </location>
</feature>
<sequence length="455" mass="47344">MVMILNETILSVALPSIMADFRVPAATAQWLTTGFMLTTAVVIPTTGFLLQRFTTRLIFLTAIVLFLLGTVFGALSPAFGVLLAARVIQACGTALIMPLLMTVTLTVVAREKRGMMMGVNSIVISAAPAIGPTLSGFILNAWSWHMLFWVMVPIAALCLVGGWFLLGNGSEPRNTPFDVVSVVLSALAFGGIVYGLSTIGSLIDGGSSAPVIALLVGVVFLALFIHRQLLLGRRGRALLDLRPFAVRTFAVAVIVVVMAMGMMLGTVMVLPIYLQTSLGVSALATGLLLLPGGLIQGIVSPFIGRIYDTVGPRPLAVPGAILMFLACWWQYFAYTSSTSVWVVVAANVTFGVGMALVMTPLMTVSLASLPMDLYGHGSAIMNTLQQLGGAMGTAVLIAAMSVGAARADAPLVDAQAAGTSEAFLAGGILALIAVIAAPFVGPLPATKVVSSQAPH</sequence>
<organism evidence="10 11">
    <name type="scientific">Corynebacterium suedekumii</name>
    <dbReference type="NCBI Taxonomy" id="3049801"/>
    <lineage>
        <taxon>Bacteria</taxon>
        <taxon>Bacillati</taxon>
        <taxon>Actinomycetota</taxon>
        <taxon>Actinomycetes</taxon>
        <taxon>Mycobacteriales</taxon>
        <taxon>Corynebacteriaceae</taxon>
        <taxon>Corynebacterium</taxon>
    </lineage>
</organism>
<evidence type="ECO:0000256" key="7">
    <source>
        <dbReference type="ARBA" id="ARBA00023136"/>
    </source>
</evidence>
<feature type="transmembrane region" description="Helical" evidence="8">
    <location>
        <begin position="280"/>
        <end position="303"/>
    </location>
</feature>
<proteinExistence type="inferred from homology"/>
<feature type="domain" description="Major facilitator superfamily (MFS) profile" evidence="9">
    <location>
        <begin position="1"/>
        <end position="445"/>
    </location>
</feature>
<feature type="transmembrane region" description="Helical" evidence="8">
    <location>
        <begin position="422"/>
        <end position="441"/>
    </location>
</feature>
<evidence type="ECO:0000256" key="5">
    <source>
        <dbReference type="ARBA" id="ARBA00022692"/>
    </source>
</evidence>
<evidence type="ECO:0000313" key="11">
    <source>
        <dbReference type="Proteomes" id="UP001238805"/>
    </source>
</evidence>
<comment type="subcellular location">
    <subcellularLocation>
        <location evidence="1">Cell membrane</location>
        <topology evidence="1">Multi-pass membrane protein</topology>
    </subcellularLocation>
</comment>
<dbReference type="PANTHER" id="PTHR42718:SF9">
    <property type="entry name" value="MAJOR FACILITATOR SUPERFAMILY MULTIDRUG TRANSPORTER MFSC"/>
    <property type="match status" value="1"/>
</dbReference>
<reference evidence="10 11" key="1">
    <citation type="submission" date="2023-05" db="EMBL/GenBank/DDBJ databases">
        <title>Corynebacterium suedekumii sp. nov. and Corynebacterium breve sp. nov. isolated from raw cow's milk.</title>
        <authorList>
            <person name="Baer M.K."/>
            <person name="Mehl L."/>
            <person name="Hellmuth R."/>
            <person name="Marke G."/>
            <person name="Lipski A."/>
        </authorList>
    </citation>
    <scope>NUCLEOTIDE SEQUENCE [LARGE SCALE GENOMIC DNA]</scope>
    <source>
        <strain evidence="10 11">LM112</strain>
    </source>
</reference>
<keyword evidence="4" id="KW-1003">Cell membrane</keyword>
<protein>
    <submittedName>
        <fullName evidence="10">MDR family MFS transporter</fullName>
    </submittedName>
</protein>
<keyword evidence="5 8" id="KW-0812">Transmembrane</keyword>
<dbReference type="Proteomes" id="UP001238805">
    <property type="component" value="Chromosome"/>
</dbReference>
<dbReference type="CDD" id="cd17503">
    <property type="entry name" value="MFS_LmrB_MDR_like"/>
    <property type="match status" value="1"/>
</dbReference>
<evidence type="ECO:0000259" key="9">
    <source>
        <dbReference type="PROSITE" id="PS50850"/>
    </source>
</evidence>
<dbReference type="Gene3D" id="1.20.1720.10">
    <property type="entry name" value="Multidrug resistance protein D"/>
    <property type="match status" value="1"/>
</dbReference>
<gene>
    <name evidence="10" type="ORF">QP029_02075</name>
</gene>
<dbReference type="SUPFAM" id="SSF103473">
    <property type="entry name" value="MFS general substrate transporter"/>
    <property type="match status" value="1"/>
</dbReference>
<keyword evidence="11" id="KW-1185">Reference proteome</keyword>
<dbReference type="EMBL" id="CP126970">
    <property type="protein sequence ID" value="WIM71562.1"/>
    <property type="molecule type" value="Genomic_DNA"/>
</dbReference>
<dbReference type="NCBIfam" id="TIGR00711">
    <property type="entry name" value="efflux_EmrB"/>
    <property type="match status" value="1"/>
</dbReference>
<dbReference type="InterPro" id="IPR004638">
    <property type="entry name" value="EmrB-like"/>
</dbReference>
<feature type="transmembrane region" description="Helical" evidence="8">
    <location>
        <begin position="28"/>
        <end position="50"/>
    </location>
</feature>